<sequence length="87" mass="8459">MKALLLALPVAALALSACTTTPEQNTMLGAVGGAAAGYAVSSDSDKTKGALVGAAVGAVAGTFLGKTSTPGQCYYRNSAGQTYIAAC</sequence>
<protein>
    <recommendedName>
        <fullName evidence="2">YMGG-like Gly-zipper domain-containing protein</fullName>
    </recommendedName>
</protein>
<keyword evidence="4" id="KW-1185">Reference proteome</keyword>
<dbReference type="EMBL" id="PZKE01000008">
    <property type="protein sequence ID" value="PTE14256.1"/>
    <property type="molecule type" value="Genomic_DNA"/>
</dbReference>
<feature type="domain" description="YMGG-like Gly-zipper" evidence="2">
    <location>
        <begin position="26"/>
        <end position="65"/>
    </location>
</feature>
<gene>
    <name evidence="3" type="ORF">C5F44_09645</name>
</gene>
<keyword evidence="1" id="KW-0732">Signal</keyword>
<comment type="caution">
    <text evidence="3">The sequence shown here is derived from an EMBL/GenBank/DDBJ whole genome shotgun (WGS) entry which is preliminary data.</text>
</comment>
<proteinExistence type="predicted"/>
<dbReference type="Pfam" id="PF13441">
    <property type="entry name" value="Gly-zipper_YMGG"/>
    <property type="match status" value="1"/>
</dbReference>
<accession>A0A2T4J8L6</accession>
<reference evidence="3 4" key="1">
    <citation type="submission" date="2018-03" db="EMBL/GenBank/DDBJ databases">
        <title>Rhodobacter blasticus.</title>
        <authorList>
            <person name="Meyer T.E."/>
            <person name="Miller S."/>
            <person name="Lodha T."/>
            <person name="Gandham S."/>
            <person name="Chintalapati S."/>
            <person name="Chintalapati V.R."/>
        </authorList>
    </citation>
    <scope>NUCLEOTIDE SEQUENCE [LARGE SCALE GENOMIC DNA]</scope>
    <source>
        <strain evidence="3 4">DSM 2131</strain>
    </source>
</reference>
<organism evidence="3 4">
    <name type="scientific">Fuscovulum blasticum DSM 2131</name>
    <dbReference type="NCBI Taxonomy" id="1188250"/>
    <lineage>
        <taxon>Bacteria</taxon>
        <taxon>Pseudomonadati</taxon>
        <taxon>Pseudomonadota</taxon>
        <taxon>Alphaproteobacteria</taxon>
        <taxon>Rhodobacterales</taxon>
        <taxon>Paracoccaceae</taxon>
        <taxon>Pseudogemmobacter</taxon>
    </lineage>
</organism>
<dbReference type="InterPro" id="IPR027367">
    <property type="entry name" value="Gly-zipper_YMGG"/>
</dbReference>
<dbReference type="Proteomes" id="UP000241362">
    <property type="component" value="Unassembled WGS sequence"/>
</dbReference>
<evidence type="ECO:0000256" key="1">
    <source>
        <dbReference type="SAM" id="SignalP"/>
    </source>
</evidence>
<dbReference type="AlphaFoldDB" id="A0A2T4J8L6"/>
<dbReference type="RefSeq" id="WP_107673327.1">
    <property type="nucleotide sequence ID" value="NZ_PZKE01000008.1"/>
</dbReference>
<feature type="signal peptide" evidence="1">
    <location>
        <begin position="1"/>
        <end position="19"/>
    </location>
</feature>
<dbReference type="PROSITE" id="PS51257">
    <property type="entry name" value="PROKAR_LIPOPROTEIN"/>
    <property type="match status" value="1"/>
</dbReference>
<evidence type="ECO:0000313" key="4">
    <source>
        <dbReference type="Proteomes" id="UP000241362"/>
    </source>
</evidence>
<feature type="chain" id="PRO_5015632042" description="YMGG-like Gly-zipper domain-containing protein" evidence="1">
    <location>
        <begin position="20"/>
        <end position="87"/>
    </location>
</feature>
<evidence type="ECO:0000313" key="3">
    <source>
        <dbReference type="EMBL" id="PTE14256.1"/>
    </source>
</evidence>
<name>A0A2T4J8L6_FUSBL</name>
<evidence type="ECO:0000259" key="2">
    <source>
        <dbReference type="Pfam" id="PF13441"/>
    </source>
</evidence>